<proteinExistence type="predicted"/>
<dbReference type="Proteomes" id="UP000789831">
    <property type="component" value="Unassembled WGS sequence"/>
</dbReference>
<gene>
    <name evidence="2" type="ORF">AGERDE_LOCUS5442</name>
</gene>
<evidence type="ECO:0000256" key="1">
    <source>
        <dbReference type="SAM" id="MobiDB-lite"/>
    </source>
</evidence>
<dbReference type="InterPro" id="IPR036910">
    <property type="entry name" value="HMG_box_dom_sf"/>
</dbReference>
<comment type="caution">
    <text evidence="2">The sequence shown here is derived from an EMBL/GenBank/DDBJ whole genome shotgun (WGS) entry which is preliminary data.</text>
</comment>
<dbReference type="OrthoDB" id="6247875at2759"/>
<reference evidence="2" key="1">
    <citation type="submission" date="2021-06" db="EMBL/GenBank/DDBJ databases">
        <authorList>
            <person name="Kallberg Y."/>
            <person name="Tangrot J."/>
            <person name="Rosling A."/>
        </authorList>
    </citation>
    <scope>NUCLEOTIDE SEQUENCE</scope>
    <source>
        <strain evidence="2">MT106</strain>
    </source>
</reference>
<evidence type="ECO:0000313" key="3">
    <source>
        <dbReference type="Proteomes" id="UP000789831"/>
    </source>
</evidence>
<feature type="compositionally biased region" description="Low complexity" evidence="1">
    <location>
        <begin position="172"/>
        <end position="199"/>
    </location>
</feature>
<organism evidence="2 3">
    <name type="scientific">Ambispora gerdemannii</name>
    <dbReference type="NCBI Taxonomy" id="144530"/>
    <lineage>
        <taxon>Eukaryota</taxon>
        <taxon>Fungi</taxon>
        <taxon>Fungi incertae sedis</taxon>
        <taxon>Mucoromycota</taxon>
        <taxon>Glomeromycotina</taxon>
        <taxon>Glomeromycetes</taxon>
        <taxon>Archaeosporales</taxon>
        <taxon>Ambisporaceae</taxon>
        <taxon>Ambispora</taxon>
    </lineage>
</organism>
<name>A0A9N9AA05_9GLOM</name>
<protein>
    <submittedName>
        <fullName evidence="2">3636_t:CDS:1</fullName>
    </submittedName>
</protein>
<keyword evidence="3" id="KW-1185">Reference proteome</keyword>
<dbReference type="SUPFAM" id="SSF47095">
    <property type="entry name" value="HMG-box"/>
    <property type="match status" value="1"/>
</dbReference>
<accession>A0A9N9AA05</accession>
<feature type="region of interest" description="Disordered" evidence="1">
    <location>
        <begin position="157"/>
        <end position="199"/>
    </location>
</feature>
<dbReference type="EMBL" id="CAJVPL010000733">
    <property type="protein sequence ID" value="CAG8525234.1"/>
    <property type="molecule type" value="Genomic_DNA"/>
</dbReference>
<dbReference type="AlphaFoldDB" id="A0A9N9AA05"/>
<sequence>MRTIAPSKKGYMMPEVKVRFPPEITPIELTKKAIAKLETSGQTSRIPNAFIAYRMAFHKELHSIKHPVITQPQLSALVKQSWLKEEEHVRREYQRIAKEAKDLYVQICREQSPHFITNMLSVDDEYYYPSDTKNDSDTLDFNFDLFNSNEIFLSSMQPVAKDQQSDSHEKSTTSTSPNVTNTTSVSPSVTNTTFASPNVTNITSTSPNVTNTTSTSPNVTNVFDTDNLITNIFDTENLTPELLTSQYLFSSILSIQSDFSSVPIIDKLVFR</sequence>
<evidence type="ECO:0000313" key="2">
    <source>
        <dbReference type="EMBL" id="CAG8525234.1"/>
    </source>
</evidence>
<dbReference type="Gene3D" id="1.10.30.10">
    <property type="entry name" value="High mobility group box domain"/>
    <property type="match status" value="1"/>
</dbReference>